<evidence type="ECO:0000256" key="3">
    <source>
        <dbReference type="ARBA" id="ARBA00022630"/>
    </source>
</evidence>
<reference evidence="6 7" key="1">
    <citation type="submission" date="2019-08" db="EMBL/GenBank/DDBJ databases">
        <authorList>
            <person name="Alioto T."/>
            <person name="Alioto T."/>
            <person name="Gomez Garrido J."/>
        </authorList>
    </citation>
    <scope>NUCLEOTIDE SEQUENCE [LARGE SCALE GENOMIC DNA]</scope>
</reference>
<dbReference type="PROSITE" id="PS01281">
    <property type="entry name" value="GIDA_2"/>
    <property type="match status" value="1"/>
</dbReference>
<dbReference type="InterPro" id="IPR020595">
    <property type="entry name" value="MnmG-rel_CS"/>
</dbReference>
<dbReference type="SMART" id="SM01228">
    <property type="entry name" value="GIDA_assoc_3"/>
    <property type="match status" value="1"/>
</dbReference>
<evidence type="ECO:0000256" key="4">
    <source>
        <dbReference type="ARBA" id="ARBA00022827"/>
    </source>
</evidence>
<dbReference type="Pfam" id="PF01134">
    <property type="entry name" value="GIDA"/>
    <property type="match status" value="1"/>
</dbReference>
<dbReference type="AlphaFoldDB" id="A0A5E4N8D5"/>
<dbReference type="PANTHER" id="PTHR11806">
    <property type="entry name" value="GLUCOSE INHIBITED DIVISION PROTEIN A"/>
    <property type="match status" value="1"/>
</dbReference>
<dbReference type="InterPro" id="IPR002218">
    <property type="entry name" value="MnmG-rel"/>
</dbReference>
<dbReference type="FunFam" id="3.50.50.60:FF:000082">
    <property type="entry name" value="protein MTO1 homolog, mitochondrial isoform X1"/>
    <property type="match status" value="1"/>
</dbReference>
<dbReference type="GO" id="GO:0070899">
    <property type="term" value="P:mitochondrial tRNA wobble uridine modification"/>
    <property type="evidence" value="ECO:0007669"/>
    <property type="project" value="UniProtKB-ARBA"/>
</dbReference>
<dbReference type="Gene3D" id="1.10.150.570">
    <property type="entry name" value="GidA associated domain, C-terminal subdomain"/>
    <property type="match status" value="1"/>
</dbReference>
<keyword evidence="7" id="KW-1185">Reference proteome</keyword>
<dbReference type="EMBL" id="CABPRJ010001909">
    <property type="protein sequence ID" value="VVC40923.1"/>
    <property type="molecule type" value="Genomic_DNA"/>
</dbReference>
<dbReference type="FunFam" id="1.10.150.570:FF:000001">
    <property type="entry name" value="tRNA uridine 5-carboxymethylaminomethyl modification enzyme MnmG"/>
    <property type="match status" value="1"/>
</dbReference>
<organism evidence="6 7">
    <name type="scientific">Cinara cedri</name>
    <dbReference type="NCBI Taxonomy" id="506608"/>
    <lineage>
        <taxon>Eukaryota</taxon>
        <taxon>Metazoa</taxon>
        <taxon>Ecdysozoa</taxon>
        <taxon>Arthropoda</taxon>
        <taxon>Hexapoda</taxon>
        <taxon>Insecta</taxon>
        <taxon>Pterygota</taxon>
        <taxon>Neoptera</taxon>
        <taxon>Paraneoptera</taxon>
        <taxon>Hemiptera</taxon>
        <taxon>Sternorrhyncha</taxon>
        <taxon>Aphidomorpha</taxon>
        <taxon>Aphidoidea</taxon>
        <taxon>Aphididae</taxon>
        <taxon>Lachninae</taxon>
        <taxon>Cinara</taxon>
    </lineage>
</organism>
<dbReference type="FunFam" id="3.50.50.60:FF:000002">
    <property type="entry name" value="tRNA uridine 5-carboxymethylaminomethyl modification enzyme MnmG"/>
    <property type="match status" value="1"/>
</dbReference>
<feature type="domain" description="tRNA uridine 5-carboxymethylaminomethyl modification enzyme C-terminal subdomain" evidence="5">
    <location>
        <begin position="573"/>
        <end position="645"/>
    </location>
</feature>
<gene>
    <name evidence="6" type="ORF">CINCED_3A009604</name>
</gene>
<dbReference type="PANTHER" id="PTHR11806:SF0">
    <property type="entry name" value="PROTEIN MTO1 HOMOLOG, MITOCHONDRIAL"/>
    <property type="match status" value="1"/>
</dbReference>
<dbReference type="GO" id="GO:0005739">
    <property type="term" value="C:mitochondrion"/>
    <property type="evidence" value="ECO:0007669"/>
    <property type="project" value="GOC"/>
</dbReference>
<dbReference type="Proteomes" id="UP000325440">
    <property type="component" value="Unassembled WGS sequence"/>
</dbReference>
<dbReference type="SUPFAM" id="SSF51905">
    <property type="entry name" value="FAD/NAD(P)-binding domain"/>
    <property type="match status" value="1"/>
</dbReference>
<evidence type="ECO:0000256" key="1">
    <source>
        <dbReference type="ARBA" id="ARBA00001974"/>
    </source>
</evidence>
<dbReference type="GO" id="GO:0050660">
    <property type="term" value="F:flavin adenine dinucleotide binding"/>
    <property type="evidence" value="ECO:0007669"/>
    <property type="project" value="InterPro"/>
</dbReference>
<keyword evidence="4" id="KW-0274">FAD</keyword>
<dbReference type="InterPro" id="IPR040131">
    <property type="entry name" value="MnmG_N"/>
</dbReference>
<name>A0A5E4N8D5_9HEMI</name>
<protein>
    <submittedName>
        <fullName evidence="6">GidA associated domain 3,tRNA uridine 5-carboxymethylaminomethyl modification enzyme MnmG,MnmG</fullName>
    </submittedName>
</protein>
<dbReference type="OrthoDB" id="3329at2759"/>
<proteinExistence type="inferred from homology"/>
<evidence type="ECO:0000256" key="2">
    <source>
        <dbReference type="ARBA" id="ARBA00007653"/>
    </source>
</evidence>
<dbReference type="NCBIfam" id="TIGR00136">
    <property type="entry name" value="mnmG_gidA"/>
    <property type="match status" value="1"/>
</dbReference>
<evidence type="ECO:0000313" key="7">
    <source>
        <dbReference type="Proteomes" id="UP000325440"/>
    </source>
</evidence>
<keyword evidence="3" id="KW-0285">Flavoprotein</keyword>
<dbReference type="InterPro" id="IPR026904">
    <property type="entry name" value="MnmG_C"/>
</dbReference>
<sequence length="661" mass="74119">MFIINIKRLSRLSSIHLFASIKNYCRHSQQYDVIIVGGGHAGSEACSAASRMGASTLLVTHNKTSVGELSCNPSFGGIGKGHLMREIDALDGLCAKICDLSGIHYKVLNRSKGPAVWGLRAQIDRKLYKKHIQSELFENTPNLNVIEGSVEDILLDDNNQCTGVKLENGTLLQTKCVVLTTGTFLNGEMYSGMTVKSGGRINSKSSVGLANTLKRLRFKTGRMKTGTPPRIRKQSINFKNLSWQLGDDTPTPFSFMSDSVWLKPEDQIKTYITFTNSKVHQIVIDNLSVNRHIKEEVKGPRYCPSLESKSLKFRDRNHQIWLEEESFDSDVIYPNGLSCTLPEELQVKMIRCINGLENANIIQFGYGVEYDYVDPRELYPTLETKKISGLFFAGQINGTTGYEEAAAQGILAGINAGAKALHKCSFTLSRTEAYIGVLVDDLTTQGTDEPYRMFTGRAEFRLHLRPDNADIRLTQKGYAIGCVSKKRYDQTLSIQTDLDKSIRLLNSISNTMYKWKKSLGLKTSRNPEYKTAFEILGLPTDGITIQQLEMIYPDQFGGKFTDSKLNARLKIEALYQSSVCDQKDDIERVELDQFLFIPADIEYTHSSLSLSKEEIEKLTYIRPQTIGAASRISGIKPSTVLRLLYYIKSKNQHKNIAINKI</sequence>
<comment type="similarity">
    <text evidence="2">Belongs to the MnmG family.</text>
</comment>
<dbReference type="InterPro" id="IPR004416">
    <property type="entry name" value="MnmG"/>
</dbReference>
<dbReference type="GO" id="GO:0030488">
    <property type="term" value="P:tRNA methylation"/>
    <property type="evidence" value="ECO:0007669"/>
    <property type="project" value="TreeGrafter"/>
</dbReference>
<comment type="cofactor">
    <cofactor evidence="1">
        <name>FAD</name>
        <dbReference type="ChEBI" id="CHEBI:57692"/>
    </cofactor>
</comment>
<dbReference type="Gene3D" id="3.50.50.60">
    <property type="entry name" value="FAD/NAD(P)-binding domain"/>
    <property type="match status" value="2"/>
</dbReference>
<dbReference type="Pfam" id="PF13932">
    <property type="entry name" value="SAM_GIDA_C"/>
    <property type="match status" value="1"/>
</dbReference>
<accession>A0A5E4N8D5</accession>
<dbReference type="InterPro" id="IPR047001">
    <property type="entry name" value="MnmG_C_subdom"/>
</dbReference>
<evidence type="ECO:0000313" key="6">
    <source>
        <dbReference type="EMBL" id="VVC40923.1"/>
    </source>
</evidence>
<evidence type="ECO:0000259" key="5">
    <source>
        <dbReference type="SMART" id="SM01228"/>
    </source>
</evidence>
<dbReference type="GO" id="GO:0005829">
    <property type="term" value="C:cytosol"/>
    <property type="evidence" value="ECO:0007669"/>
    <property type="project" value="TreeGrafter"/>
</dbReference>
<dbReference type="InterPro" id="IPR036188">
    <property type="entry name" value="FAD/NAD-bd_sf"/>
</dbReference>
<dbReference type="InterPro" id="IPR044920">
    <property type="entry name" value="MnmG_C_subdom_sf"/>
</dbReference>